<dbReference type="PANTHER" id="PTHR37299">
    <property type="entry name" value="TRANSCRIPTIONAL REGULATOR-RELATED"/>
    <property type="match status" value="1"/>
</dbReference>
<name>A0A5B2W2J2_9BACT</name>
<reference evidence="3 4" key="1">
    <citation type="submission" date="2019-09" db="EMBL/GenBank/DDBJ databases">
        <title>Chitinophaga ginsengihumi sp. nov., isolated from soil of ginseng rhizosphere.</title>
        <authorList>
            <person name="Lee J."/>
        </authorList>
    </citation>
    <scope>NUCLEOTIDE SEQUENCE [LARGE SCALE GENOMIC DNA]</scope>
    <source>
        <strain evidence="3 4">BN140078</strain>
    </source>
</reference>
<keyword evidence="1" id="KW-0812">Transmembrane</keyword>
<keyword evidence="1" id="KW-1133">Transmembrane helix</keyword>
<dbReference type="PANTHER" id="PTHR37299:SF1">
    <property type="entry name" value="STAGE 0 SPORULATION PROTEIN A HOMOLOG"/>
    <property type="match status" value="1"/>
</dbReference>
<dbReference type="Pfam" id="PF04397">
    <property type="entry name" value="LytTR"/>
    <property type="match status" value="1"/>
</dbReference>
<dbReference type="PROSITE" id="PS50930">
    <property type="entry name" value="HTH_LYTTR"/>
    <property type="match status" value="1"/>
</dbReference>
<keyword evidence="1" id="KW-0472">Membrane</keyword>
<sequence>MITEFLQRPYPLISPRSRLLTPLAFAVFISLFLFVFQPFGLSRLDNRPMVWIAAGFGVVTFLVVFMEMWALPLLFPAYFKESNWTVGREIAMVVLDVFLIGLCNQLYAVWALGSSLSLGTAMWFQAVTVVIAVLPVTIWILYKQLRLQKRYMAEAKAMDAHVRERTAVADRSAPDETIQDSPLPMVTIPAEQAGEPLQLIPQQLLYIAAADNYIKVYHLEEGQVRQTLLRSSLKKAAAGLADHPRFFRCHRTFLVNLDHVTEVSGNAQGYKLQLAYTGDWVPVSRSLHDEIRQKL</sequence>
<evidence type="ECO:0000256" key="1">
    <source>
        <dbReference type="SAM" id="Phobius"/>
    </source>
</evidence>
<protein>
    <submittedName>
        <fullName evidence="3">LytTR family transcriptional regulator</fullName>
    </submittedName>
</protein>
<feature type="transmembrane region" description="Helical" evidence="1">
    <location>
        <begin position="51"/>
        <end position="78"/>
    </location>
</feature>
<organism evidence="3 4">
    <name type="scientific">Chitinophaga agrisoli</name>
    <dbReference type="NCBI Taxonomy" id="2607653"/>
    <lineage>
        <taxon>Bacteria</taxon>
        <taxon>Pseudomonadati</taxon>
        <taxon>Bacteroidota</taxon>
        <taxon>Chitinophagia</taxon>
        <taxon>Chitinophagales</taxon>
        <taxon>Chitinophagaceae</taxon>
        <taxon>Chitinophaga</taxon>
    </lineage>
</organism>
<dbReference type="GO" id="GO:0000156">
    <property type="term" value="F:phosphorelay response regulator activity"/>
    <property type="evidence" value="ECO:0007669"/>
    <property type="project" value="InterPro"/>
</dbReference>
<comment type="caution">
    <text evidence="3">The sequence shown here is derived from an EMBL/GenBank/DDBJ whole genome shotgun (WGS) entry which is preliminary data.</text>
</comment>
<dbReference type="GO" id="GO:0003677">
    <property type="term" value="F:DNA binding"/>
    <property type="evidence" value="ECO:0007669"/>
    <property type="project" value="InterPro"/>
</dbReference>
<gene>
    <name evidence="3" type="ORF">F0L74_03650</name>
</gene>
<dbReference type="EMBL" id="VUOC01000001">
    <property type="protein sequence ID" value="KAA2245068.1"/>
    <property type="molecule type" value="Genomic_DNA"/>
</dbReference>
<proteinExistence type="predicted"/>
<accession>A0A5B2W2J2</accession>
<dbReference type="InterPro" id="IPR007492">
    <property type="entry name" value="LytTR_DNA-bd_dom"/>
</dbReference>
<feature type="transmembrane region" description="Helical" evidence="1">
    <location>
        <begin position="122"/>
        <end position="142"/>
    </location>
</feature>
<dbReference type="Gene3D" id="2.40.50.1020">
    <property type="entry name" value="LytTr DNA-binding domain"/>
    <property type="match status" value="1"/>
</dbReference>
<dbReference type="InterPro" id="IPR046947">
    <property type="entry name" value="LytR-like"/>
</dbReference>
<feature type="domain" description="HTH LytTR-type" evidence="2">
    <location>
        <begin position="188"/>
        <end position="295"/>
    </location>
</feature>
<feature type="transmembrane region" description="Helical" evidence="1">
    <location>
        <begin position="90"/>
        <end position="110"/>
    </location>
</feature>
<dbReference type="SMART" id="SM00850">
    <property type="entry name" value="LytTR"/>
    <property type="match status" value="1"/>
</dbReference>
<keyword evidence="4" id="KW-1185">Reference proteome</keyword>
<evidence type="ECO:0000313" key="4">
    <source>
        <dbReference type="Proteomes" id="UP000324611"/>
    </source>
</evidence>
<feature type="transmembrane region" description="Helical" evidence="1">
    <location>
        <begin position="20"/>
        <end position="39"/>
    </location>
</feature>
<dbReference type="Proteomes" id="UP000324611">
    <property type="component" value="Unassembled WGS sequence"/>
</dbReference>
<reference evidence="3 4" key="2">
    <citation type="submission" date="2019-09" db="EMBL/GenBank/DDBJ databases">
        <authorList>
            <person name="Jin C."/>
        </authorList>
    </citation>
    <scope>NUCLEOTIDE SEQUENCE [LARGE SCALE GENOMIC DNA]</scope>
    <source>
        <strain evidence="3 4">BN140078</strain>
    </source>
</reference>
<dbReference type="RefSeq" id="WP_149836464.1">
    <property type="nucleotide sequence ID" value="NZ_VUOC01000001.1"/>
</dbReference>
<evidence type="ECO:0000313" key="3">
    <source>
        <dbReference type="EMBL" id="KAA2245068.1"/>
    </source>
</evidence>
<evidence type="ECO:0000259" key="2">
    <source>
        <dbReference type="PROSITE" id="PS50930"/>
    </source>
</evidence>
<dbReference type="AlphaFoldDB" id="A0A5B2W2J2"/>